<feature type="chain" id="PRO_5040108211" evidence="3">
    <location>
        <begin position="20"/>
        <end position="248"/>
    </location>
</feature>
<dbReference type="EMBL" id="OV121133">
    <property type="protein sequence ID" value="CAH0550944.1"/>
    <property type="molecule type" value="Genomic_DNA"/>
</dbReference>
<protein>
    <submittedName>
        <fullName evidence="4">Uncharacterized protein</fullName>
    </submittedName>
</protein>
<dbReference type="SUPFAM" id="SSF100910">
    <property type="entry name" value="Chemosensory protein Csp2"/>
    <property type="match status" value="1"/>
</dbReference>
<evidence type="ECO:0000256" key="2">
    <source>
        <dbReference type="SAM" id="MobiDB-lite"/>
    </source>
</evidence>
<proteinExistence type="predicted"/>
<feature type="compositionally biased region" description="Basic and acidic residues" evidence="2">
    <location>
        <begin position="142"/>
        <end position="153"/>
    </location>
</feature>
<evidence type="ECO:0000256" key="1">
    <source>
        <dbReference type="SAM" id="Coils"/>
    </source>
</evidence>
<feature type="region of interest" description="Disordered" evidence="2">
    <location>
        <begin position="127"/>
        <end position="153"/>
    </location>
</feature>
<dbReference type="Gene3D" id="1.10.2080.10">
    <property type="entry name" value="Insect odorant-binding protein A10/Ejaculatory bulb-specific protein 3"/>
    <property type="match status" value="1"/>
</dbReference>
<evidence type="ECO:0000313" key="5">
    <source>
        <dbReference type="Proteomes" id="UP001154078"/>
    </source>
</evidence>
<accession>A0A9P0FFE0</accession>
<reference evidence="4" key="1">
    <citation type="submission" date="2021-12" db="EMBL/GenBank/DDBJ databases">
        <authorList>
            <person name="King R."/>
        </authorList>
    </citation>
    <scope>NUCLEOTIDE SEQUENCE</scope>
</reference>
<dbReference type="AlphaFoldDB" id="A0A9P0FFE0"/>
<organism evidence="4 5">
    <name type="scientific">Brassicogethes aeneus</name>
    <name type="common">Rape pollen beetle</name>
    <name type="synonym">Meligethes aeneus</name>
    <dbReference type="NCBI Taxonomy" id="1431903"/>
    <lineage>
        <taxon>Eukaryota</taxon>
        <taxon>Metazoa</taxon>
        <taxon>Ecdysozoa</taxon>
        <taxon>Arthropoda</taxon>
        <taxon>Hexapoda</taxon>
        <taxon>Insecta</taxon>
        <taxon>Pterygota</taxon>
        <taxon>Neoptera</taxon>
        <taxon>Endopterygota</taxon>
        <taxon>Coleoptera</taxon>
        <taxon>Polyphaga</taxon>
        <taxon>Cucujiformia</taxon>
        <taxon>Nitidulidae</taxon>
        <taxon>Meligethinae</taxon>
        <taxon>Brassicogethes</taxon>
    </lineage>
</organism>
<keyword evidence="3" id="KW-0732">Signal</keyword>
<keyword evidence="1" id="KW-0175">Coiled coil</keyword>
<evidence type="ECO:0000256" key="3">
    <source>
        <dbReference type="SAM" id="SignalP"/>
    </source>
</evidence>
<feature type="signal peptide" evidence="3">
    <location>
        <begin position="1"/>
        <end position="19"/>
    </location>
</feature>
<dbReference type="Proteomes" id="UP001154078">
    <property type="component" value="Chromosome 2"/>
</dbReference>
<keyword evidence="5" id="KW-1185">Reference proteome</keyword>
<name>A0A9P0FFE0_BRAAE</name>
<evidence type="ECO:0000313" key="4">
    <source>
        <dbReference type="EMBL" id="CAH0550944.1"/>
    </source>
</evidence>
<sequence length="248" mass="28167">MTYYVVFFVVSILVQFSCGDNVANMENDGFNLESFLNNSNILNRIMNCILDKGPCFGPMEKLKMDYQRNSSSFTLQNERSTALCTGENNTTSVCARKVSFCKITVHDIEYRVHVDYSNLKTKNPELRLGTTATATATGPSNPEERPRGERHAENYKSNVVKNYIIKGIEYINHRNQVIAAKKQDTDEIDKTVEEILGDQIYGLIALFDCDQDESVLMKNMENELNNLEHEKENAEVQIVTIMPKANVD</sequence>
<dbReference type="InterPro" id="IPR036682">
    <property type="entry name" value="OS_D_A10/PebIII_sf"/>
</dbReference>
<gene>
    <name evidence="4" type="ORF">MELIAE_LOCUS3651</name>
</gene>
<feature type="coiled-coil region" evidence="1">
    <location>
        <begin position="210"/>
        <end position="237"/>
    </location>
</feature>